<feature type="domain" description="Myb-like" evidence="7">
    <location>
        <begin position="67"/>
        <end position="117"/>
    </location>
</feature>
<keyword evidence="3" id="KW-0238">DNA-binding</keyword>
<dbReference type="Proteomes" id="UP000179807">
    <property type="component" value="Unassembled WGS sequence"/>
</dbReference>
<evidence type="ECO:0000256" key="6">
    <source>
        <dbReference type="SAM" id="MobiDB-lite"/>
    </source>
</evidence>
<dbReference type="PROSITE" id="PS51294">
    <property type="entry name" value="HTH_MYB"/>
    <property type="match status" value="2"/>
</dbReference>
<gene>
    <name evidence="9" type="ORF">TRFO_40237</name>
</gene>
<evidence type="ECO:0000256" key="5">
    <source>
        <dbReference type="ARBA" id="ARBA00023242"/>
    </source>
</evidence>
<feature type="region of interest" description="Disordered" evidence="6">
    <location>
        <begin position="120"/>
        <end position="178"/>
    </location>
</feature>
<dbReference type="VEuPathDB" id="TrichDB:TRFO_40237"/>
<evidence type="ECO:0000256" key="3">
    <source>
        <dbReference type="ARBA" id="ARBA00023125"/>
    </source>
</evidence>
<feature type="domain" description="HTH myb-type" evidence="8">
    <location>
        <begin position="15"/>
        <end position="70"/>
    </location>
</feature>
<dbReference type="PANTHER" id="PTHR46621:SF1">
    <property type="entry name" value="SNRNA-ACTIVATING PROTEIN COMPLEX SUBUNIT 4"/>
    <property type="match status" value="1"/>
</dbReference>
<organism evidence="9 10">
    <name type="scientific">Tritrichomonas foetus</name>
    <dbReference type="NCBI Taxonomy" id="1144522"/>
    <lineage>
        <taxon>Eukaryota</taxon>
        <taxon>Metamonada</taxon>
        <taxon>Parabasalia</taxon>
        <taxon>Tritrichomonadida</taxon>
        <taxon>Tritrichomonadidae</taxon>
        <taxon>Tritrichomonas</taxon>
    </lineage>
</organism>
<reference evidence="9" key="1">
    <citation type="submission" date="2016-10" db="EMBL/GenBank/DDBJ databases">
        <authorList>
            <person name="Benchimol M."/>
            <person name="Almeida L.G."/>
            <person name="Vasconcelos A.T."/>
            <person name="Perreira-Neves A."/>
            <person name="Rosa I.A."/>
            <person name="Tasca T."/>
            <person name="Bogo M.R."/>
            <person name="de Souza W."/>
        </authorList>
    </citation>
    <scope>NUCLEOTIDE SEQUENCE [LARGE SCALE GENOMIC DNA]</scope>
    <source>
        <strain evidence="9">K</strain>
    </source>
</reference>
<evidence type="ECO:0000259" key="7">
    <source>
        <dbReference type="PROSITE" id="PS50090"/>
    </source>
</evidence>
<dbReference type="FunFam" id="1.10.10.60:FF:000010">
    <property type="entry name" value="Transcriptional activator Myb isoform A"/>
    <property type="match status" value="1"/>
</dbReference>
<evidence type="ECO:0000256" key="4">
    <source>
        <dbReference type="ARBA" id="ARBA00023163"/>
    </source>
</evidence>
<dbReference type="InterPro" id="IPR017930">
    <property type="entry name" value="Myb_dom"/>
</dbReference>
<sequence>MYKLHKGSNNKNKQNKQRTKAMFTKKEDEILRKMVSEYGEHDWNFIASFVEGRNKRQCRERWCKFISPKVNVSAWSQEEEELLLQKYSELGPKWTTISKFFNNRSDINVKSRHSVIVRRNTKLQNSQSTSNSNSINSSTINSEDVTEFSTSYDSTTDSDSEDCCKGHEKSGQQCTENTPEIEEEWEELTEMLIEEPDFFENILNSSSDLKPNGVENSLWNLESPVFHHYNF</sequence>
<dbReference type="OrthoDB" id="2143914at2759"/>
<keyword evidence="5" id="KW-0539">Nucleus</keyword>
<dbReference type="SMART" id="SM00717">
    <property type="entry name" value="SANT"/>
    <property type="match status" value="2"/>
</dbReference>
<dbReference type="Gene3D" id="1.10.10.60">
    <property type="entry name" value="Homeodomain-like"/>
    <property type="match status" value="2"/>
</dbReference>
<dbReference type="AlphaFoldDB" id="A0A1J4J277"/>
<keyword evidence="10" id="KW-1185">Reference proteome</keyword>
<evidence type="ECO:0000256" key="1">
    <source>
        <dbReference type="ARBA" id="ARBA00022737"/>
    </source>
</evidence>
<dbReference type="PROSITE" id="PS50090">
    <property type="entry name" value="MYB_LIKE"/>
    <property type="match status" value="2"/>
</dbReference>
<feature type="domain" description="Myb-like" evidence="7">
    <location>
        <begin position="15"/>
        <end position="66"/>
    </location>
</feature>
<evidence type="ECO:0000259" key="8">
    <source>
        <dbReference type="PROSITE" id="PS51294"/>
    </source>
</evidence>
<dbReference type="PANTHER" id="PTHR46621">
    <property type="entry name" value="SNRNA-ACTIVATING PROTEIN COMPLEX SUBUNIT 4"/>
    <property type="match status" value="1"/>
</dbReference>
<dbReference type="GeneID" id="94847784"/>
<dbReference type="InterPro" id="IPR009057">
    <property type="entry name" value="Homeodomain-like_sf"/>
</dbReference>
<dbReference type="GO" id="GO:0000978">
    <property type="term" value="F:RNA polymerase II cis-regulatory region sequence-specific DNA binding"/>
    <property type="evidence" value="ECO:0007669"/>
    <property type="project" value="TreeGrafter"/>
</dbReference>
<dbReference type="GO" id="GO:0019185">
    <property type="term" value="C:snRNA-activating protein complex"/>
    <property type="evidence" value="ECO:0007669"/>
    <property type="project" value="TreeGrafter"/>
</dbReference>
<dbReference type="GO" id="GO:0042796">
    <property type="term" value="P:snRNA transcription by RNA polymerase III"/>
    <property type="evidence" value="ECO:0007669"/>
    <property type="project" value="TreeGrafter"/>
</dbReference>
<dbReference type="CDD" id="cd00167">
    <property type="entry name" value="SANT"/>
    <property type="match status" value="2"/>
</dbReference>
<feature type="domain" description="HTH myb-type" evidence="8">
    <location>
        <begin position="74"/>
        <end position="121"/>
    </location>
</feature>
<dbReference type="SUPFAM" id="SSF46689">
    <property type="entry name" value="Homeodomain-like"/>
    <property type="match status" value="1"/>
</dbReference>
<accession>A0A1J4J277</accession>
<dbReference type="InterPro" id="IPR051575">
    <property type="entry name" value="Myb-like_DNA-bd"/>
</dbReference>
<proteinExistence type="predicted"/>
<dbReference type="InterPro" id="IPR001005">
    <property type="entry name" value="SANT/Myb"/>
</dbReference>
<feature type="compositionally biased region" description="Low complexity" evidence="6">
    <location>
        <begin position="124"/>
        <end position="155"/>
    </location>
</feature>
<dbReference type="GO" id="GO:0001006">
    <property type="term" value="F:RNA polymerase III type 3 promoter sequence-specific DNA binding"/>
    <property type="evidence" value="ECO:0007669"/>
    <property type="project" value="TreeGrafter"/>
</dbReference>
<keyword evidence="2" id="KW-0805">Transcription regulation</keyword>
<comment type="caution">
    <text evidence="9">The sequence shown here is derived from an EMBL/GenBank/DDBJ whole genome shotgun (WGS) entry which is preliminary data.</text>
</comment>
<keyword evidence="1" id="KW-0677">Repeat</keyword>
<dbReference type="Pfam" id="PF13921">
    <property type="entry name" value="Myb_DNA-bind_6"/>
    <property type="match status" value="1"/>
</dbReference>
<keyword evidence="4" id="KW-0804">Transcription</keyword>
<name>A0A1J4J277_9EUKA</name>
<dbReference type="EMBL" id="MLAK01001397">
    <property type="protein sequence ID" value="OHS93482.1"/>
    <property type="molecule type" value="Genomic_DNA"/>
</dbReference>
<evidence type="ECO:0000313" key="9">
    <source>
        <dbReference type="EMBL" id="OHS93482.1"/>
    </source>
</evidence>
<protein>
    <submittedName>
        <fullName evidence="9">Myb-like DNA-binding domain containing protein</fullName>
    </submittedName>
</protein>
<evidence type="ECO:0000313" key="10">
    <source>
        <dbReference type="Proteomes" id="UP000179807"/>
    </source>
</evidence>
<evidence type="ECO:0000256" key="2">
    <source>
        <dbReference type="ARBA" id="ARBA00023015"/>
    </source>
</evidence>
<dbReference type="RefSeq" id="XP_068346619.1">
    <property type="nucleotide sequence ID" value="XM_068513080.1"/>
</dbReference>
<dbReference type="GO" id="GO:0042795">
    <property type="term" value="P:snRNA transcription by RNA polymerase II"/>
    <property type="evidence" value="ECO:0007669"/>
    <property type="project" value="TreeGrafter"/>
</dbReference>